<evidence type="ECO:0000256" key="1">
    <source>
        <dbReference type="SAM" id="Phobius"/>
    </source>
</evidence>
<protein>
    <submittedName>
        <fullName evidence="2">Uncharacterized protein</fullName>
    </submittedName>
</protein>
<dbReference type="AlphaFoldDB" id="A0A1G9WIP2"/>
<sequence length="69" mass="8060">MSKSEKRWRRLYLFLMIFIYAIFAPITVTEWLAGSGGFPYTAIVVGIALPFMRKNHLNSIRQKEHRESA</sequence>
<organism evidence="2 3">
    <name type="scientific">Tenuibacillus multivorans</name>
    <dbReference type="NCBI Taxonomy" id="237069"/>
    <lineage>
        <taxon>Bacteria</taxon>
        <taxon>Bacillati</taxon>
        <taxon>Bacillota</taxon>
        <taxon>Bacilli</taxon>
        <taxon>Bacillales</taxon>
        <taxon>Bacillaceae</taxon>
        <taxon>Tenuibacillus</taxon>
    </lineage>
</organism>
<dbReference type="Proteomes" id="UP000199334">
    <property type="component" value="Unassembled WGS sequence"/>
</dbReference>
<keyword evidence="3" id="KW-1185">Reference proteome</keyword>
<keyword evidence="1" id="KW-0812">Transmembrane</keyword>
<dbReference type="STRING" id="237069.SAMN05216498_0763"/>
<keyword evidence="1" id="KW-0472">Membrane</keyword>
<dbReference type="RefSeq" id="WP_093855276.1">
    <property type="nucleotide sequence ID" value="NZ_BJVZ01000003.1"/>
</dbReference>
<dbReference type="EMBL" id="FNIG01000001">
    <property type="protein sequence ID" value="SDM84227.1"/>
    <property type="molecule type" value="Genomic_DNA"/>
</dbReference>
<gene>
    <name evidence="2" type="ORF">SAMN05216498_0763</name>
</gene>
<name>A0A1G9WIP2_9BACI</name>
<keyword evidence="1" id="KW-1133">Transmembrane helix</keyword>
<evidence type="ECO:0000313" key="2">
    <source>
        <dbReference type="EMBL" id="SDM84227.1"/>
    </source>
</evidence>
<evidence type="ECO:0000313" key="3">
    <source>
        <dbReference type="Proteomes" id="UP000199334"/>
    </source>
</evidence>
<dbReference type="OrthoDB" id="2454561at2"/>
<feature type="transmembrane region" description="Helical" evidence="1">
    <location>
        <begin position="37"/>
        <end position="53"/>
    </location>
</feature>
<accession>A0A1G9WIP2</accession>
<reference evidence="2 3" key="1">
    <citation type="submission" date="2016-10" db="EMBL/GenBank/DDBJ databases">
        <authorList>
            <person name="de Groot N.N."/>
        </authorList>
    </citation>
    <scope>NUCLEOTIDE SEQUENCE [LARGE SCALE GENOMIC DNA]</scope>
    <source>
        <strain evidence="2 3">CGMCC 1.3442</strain>
    </source>
</reference>
<feature type="transmembrane region" description="Helical" evidence="1">
    <location>
        <begin position="12"/>
        <end position="31"/>
    </location>
</feature>
<proteinExistence type="predicted"/>